<comment type="pathway">
    <text evidence="10">Carbohydrate metabolism; tricarboxylic acid cycle; succinate from succinyl-CoA (ligase route): step 1/1.</text>
</comment>
<dbReference type="NCBIfam" id="NF001913">
    <property type="entry name" value="PRK00696.1"/>
    <property type="match status" value="1"/>
</dbReference>
<dbReference type="GO" id="GO:0005829">
    <property type="term" value="C:cytosol"/>
    <property type="evidence" value="ECO:0007669"/>
    <property type="project" value="TreeGrafter"/>
</dbReference>
<comment type="catalytic activity">
    <reaction evidence="8">
        <text>(S)-malate + ATP + CoA = (S)-malyl-CoA + ADP + phosphate</text>
        <dbReference type="Rhea" id="RHEA:26193"/>
        <dbReference type="ChEBI" id="CHEBI:15589"/>
        <dbReference type="ChEBI" id="CHEBI:30616"/>
        <dbReference type="ChEBI" id="CHEBI:43474"/>
        <dbReference type="ChEBI" id="CHEBI:57287"/>
        <dbReference type="ChEBI" id="CHEBI:57317"/>
        <dbReference type="ChEBI" id="CHEBI:456216"/>
        <dbReference type="EC" id="6.2.1.9"/>
    </reaction>
</comment>
<dbReference type="GO" id="GO:0000287">
    <property type="term" value="F:magnesium ion binding"/>
    <property type="evidence" value="ECO:0007669"/>
    <property type="project" value="UniProtKB-UniRule"/>
</dbReference>
<dbReference type="InterPro" id="IPR005811">
    <property type="entry name" value="SUCC_ACL_C"/>
</dbReference>
<keyword evidence="6 10" id="KW-0067">ATP-binding</keyword>
<keyword evidence="2 10" id="KW-0816">Tricarboxylic acid cycle</keyword>
<dbReference type="InterPro" id="IPR016102">
    <property type="entry name" value="Succinyl-CoA_synth-like"/>
</dbReference>
<dbReference type="OrthoDB" id="9802602at2"/>
<keyword evidence="3 10" id="KW-0436">Ligase</keyword>
<comment type="subunit">
    <text evidence="10">Heterotetramer of two alpha and two beta subunits.</text>
</comment>
<dbReference type="Gene3D" id="3.40.50.261">
    <property type="entry name" value="Succinyl-CoA synthetase domains"/>
    <property type="match status" value="1"/>
</dbReference>
<dbReference type="GO" id="GO:0050074">
    <property type="term" value="F:malate-CoA ligase activity"/>
    <property type="evidence" value="ECO:0007669"/>
    <property type="project" value="UniProtKB-EC"/>
</dbReference>
<dbReference type="Gene3D" id="3.30.470.20">
    <property type="entry name" value="ATP-grasp fold, B domain"/>
    <property type="match status" value="1"/>
</dbReference>
<dbReference type="Gene3D" id="3.30.1490.20">
    <property type="entry name" value="ATP-grasp fold, A domain"/>
    <property type="match status" value="1"/>
</dbReference>
<dbReference type="PANTHER" id="PTHR11815">
    <property type="entry name" value="SUCCINYL-COA SYNTHETASE BETA CHAIN"/>
    <property type="match status" value="1"/>
</dbReference>
<evidence type="ECO:0000256" key="2">
    <source>
        <dbReference type="ARBA" id="ARBA00022532"/>
    </source>
</evidence>
<evidence type="ECO:0000313" key="13">
    <source>
        <dbReference type="Proteomes" id="UP000183812"/>
    </source>
</evidence>
<name>A0A1G7GKB3_RHOCA</name>
<dbReference type="FunFam" id="3.40.50.261:FF:000001">
    <property type="entry name" value="Succinate--CoA ligase [ADP-forming] subunit beta"/>
    <property type="match status" value="1"/>
</dbReference>
<feature type="binding site" evidence="10">
    <location>
        <position position="46"/>
    </location>
    <ligand>
        <name>ATP</name>
        <dbReference type="ChEBI" id="CHEBI:30616"/>
    </ligand>
</feature>
<evidence type="ECO:0000259" key="11">
    <source>
        <dbReference type="PROSITE" id="PS50975"/>
    </source>
</evidence>
<comment type="catalytic activity">
    <reaction evidence="10">
        <text>GTP + succinate + CoA = succinyl-CoA + GDP + phosphate</text>
        <dbReference type="Rhea" id="RHEA:22120"/>
        <dbReference type="ChEBI" id="CHEBI:30031"/>
        <dbReference type="ChEBI" id="CHEBI:37565"/>
        <dbReference type="ChEBI" id="CHEBI:43474"/>
        <dbReference type="ChEBI" id="CHEBI:57287"/>
        <dbReference type="ChEBI" id="CHEBI:57292"/>
        <dbReference type="ChEBI" id="CHEBI:58189"/>
    </reaction>
</comment>
<comment type="similarity">
    <text evidence="1 10">Belongs to the succinate/malate CoA ligase beta subunit family.</text>
</comment>
<feature type="binding site" evidence="10">
    <location>
        <position position="209"/>
    </location>
    <ligand>
        <name>Mg(2+)</name>
        <dbReference type="ChEBI" id="CHEBI:18420"/>
    </ligand>
</feature>
<dbReference type="PROSITE" id="PS50975">
    <property type="entry name" value="ATP_GRASP"/>
    <property type="match status" value="1"/>
</dbReference>
<dbReference type="PANTHER" id="PTHR11815:SF10">
    <property type="entry name" value="SUCCINATE--COA LIGASE [GDP-FORMING] SUBUNIT BETA, MITOCHONDRIAL"/>
    <property type="match status" value="1"/>
</dbReference>
<evidence type="ECO:0000256" key="8">
    <source>
        <dbReference type="ARBA" id="ARBA00052241"/>
    </source>
</evidence>
<dbReference type="GO" id="GO:0006104">
    <property type="term" value="P:succinyl-CoA metabolic process"/>
    <property type="evidence" value="ECO:0007669"/>
    <property type="project" value="TreeGrafter"/>
</dbReference>
<dbReference type="NCBIfam" id="TIGR01016">
    <property type="entry name" value="sucCoAbeta"/>
    <property type="match status" value="1"/>
</dbReference>
<proteinExistence type="inferred from homology"/>
<evidence type="ECO:0000256" key="4">
    <source>
        <dbReference type="ARBA" id="ARBA00022723"/>
    </source>
</evidence>
<dbReference type="RefSeq" id="WP_074553222.1">
    <property type="nucleotide sequence ID" value="NZ_CP119563.1"/>
</dbReference>
<dbReference type="Proteomes" id="UP000183812">
    <property type="component" value="Unassembled WGS sequence"/>
</dbReference>
<sequence>MNIHEYQAKQLLKSYGCPVSNGRIVLKADEVKAAASELDGPLWVVKAQIHAGGRGKGHFKEAEAGEKGGVRLARSVAEAETLARQMLGRTLVTHQTGPAGKQVNRIYIEEGSDIARELYLALLIDRKSSRVSFVCSTEGGMDIEEVAAHTPEKILSFSVDPATGLSDFHGRRIAFALGLEGNQVKQCVSLIKKLYKAFLEKDMEMLEINPLIVTTDGQLKVLDAKLGFDNNALYRQPEVMDLRDVTEEDPKELEASRFDLNYIALDGEIGCMVNGAGLAMATMDIIKLYGAEPANFLDVGGGASKEKVTEAFKIITSDPKVKGILVNIFGGIMRCDIIAEGVLAAVKEVGLKVPLVVRLEGTNVELGKDIIAKSGLNVIAADDLADGAKKIVAAVKG</sequence>
<dbReference type="InterPro" id="IPR013815">
    <property type="entry name" value="ATP_grasp_subdomain_1"/>
</dbReference>
<evidence type="ECO:0000256" key="6">
    <source>
        <dbReference type="ARBA" id="ARBA00022840"/>
    </source>
</evidence>
<dbReference type="FunFam" id="3.30.1490.20:FF:000002">
    <property type="entry name" value="Succinate--CoA ligase [ADP-forming] subunit beta"/>
    <property type="match status" value="1"/>
</dbReference>
<dbReference type="EC" id="6.2.1.5" evidence="10"/>
<dbReference type="PROSITE" id="PS01217">
    <property type="entry name" value="SUCCINYL_COA_LIG_3"/>
    <property type="match status" value="1"/>
</dbReference>
<dbReference type="FunFam" id="3.30.470.20:FF:000002">
    <property type="entry name" value="Succinate--CoA ligase [ADP-forming] subunit beta"/>
    <property type="match status" value="1"/>
</dbReference>
<feature type="binding site" evidence="10">
    <location>
        <begin position="53"/>
        <end position="55"/>
    </location>
    <ligand>
        <name>ATP</name>
        <dbReference type="ChEBI" id="CHEBI:30616"/>
    </ligand>
</feature>
<dbReference type="InterPro" id="IPR017866">
    <property type="entry name" value="Succ-CoA_synthase_bsu_CS"/>
</dbReference>
<keyword evidence="7 10" id="KW-0460">Magnesium</keyword>
<accession>A0A1G7GKB3</accession>
<comment type="pathway">
    <text evidence="9">One-carbon metabolism; formaldehyde assimilation via serine pathway.</text>
</comment>
<feature type="binding site" evidence="10">
    <location>
        <position position="112"/>
    </location>
    <ligand>
        <name>ATP</name>
        <dbReference type="ChEBI" id="CHEBI:30616"/>
    </ligand>
</feature>
<feature type="domain" description="ATP-grasp" evidence="11">
    <location>
        <begin position="9"/>
        <end position="239"/>
    </location>
</feature>
<evidence type="ECO:0000256" key="1">
    <source>
        <dbReference type="ARBA" id="ARBA00009182"/>
    </source>
</evidence>
<protein>
    <recommendedName>
        <fullName evidence="10">Succinate--CoA ligase [ADP-forming] subunit beta</fullName>
        <ecNumber evidence="10">6.2.1.5</ecNumber>
    </recommendedName>
    <alternativeName>
        <fullName evidence="10">Succinyl-CoA synthetase subunit beta</fullName>
        <shortName evidence="10">SCS-beta</shortName>
    </alternativeName>
</protein>
<dbReference type="InterPro" id="IPR011761">
    <property type="entry name" value="ATP-grasp"/>
</dbReference>
<dbReference type="InterPro" id="IPR005809">
    <property type="entry name" value="Succ_CoA_ligase-like_bsu"/>
</dbReference>
<dbReference type="GO" id="GO:0006099">
    <property type="term" value="P:tricarboxylic acid cycle"/>
    <property type="evidence" value="ECO:0007669"/>
    <property type="project" value="UniProtKB-UniRule"/>
</dbReference>
<dbReference type="Pfam" id="PF00549">
    <property type="entry name" value="Ligase_CoA"/>
    <property type="match status" value="1"/>
</dbReference>
<dbReference type="GO" id="GO:0005524">
    <property type="term" value="F:ATP binding"/>
    <property type="evidence" value="ECO:0007669"/>
    <property type="project" value="UniProtKB-UniRule"/>
</dbReference>
<dbReference type="SUPFAM" id="SSF52210">
    <property type="entry name" value="Succinyl-CoA synthetase domains"/>
    <property type="match status" value="1"/>
</dbReference>
<feature type="binding site" evidence="10">
    <location>
        <position position="274"/>
    </location>
    <ligand>
        <name>substrate</name>
        <note>ligand shared with subunit alpha</note>
    </ligand>
</feature>
<dbReference type="GO" id="GO:0004775">
    <property type="term" value="F:succinate-CoA ligase (ADP-forming) activity"/>
    <property type="evidence" value="ECO:0007669"/>
    <property type="project" value="UniProtKB-UniRule"/>
</dbReference>
<dbReference type="SUPFAM" id="SSF56059">
    <property type="entry name" value="Glutathione synthetase ATP-binding domain-like"/>
    <property type="match status" value="1"/>
</dbReference>
<dbReference type="EMBL" id="FNAY01000004">
    <property type="protein sequence ID" value="SDE88570.1"/>
    <property type="molecule type" value="Genomic_DNA"/>
</dbReference>
<evidence type="ECO:0000256" key="5">
    <source>
        <dbReference type="ARBA" id="ARBA00022741"/>
    </source>
</evidence>
<comment type="cofactor">
    <cofactor evidence="10">
        <name>Mg(2+)</name>
        <dbReference type="ChEBI" id="CHEBI:18420"/>
    </cofactor>
    <text evidence="10">Binds 1 Mg(2+) ion per subunit.</text>
</comment>
<feature type="binding site" evidence="10">
    <location>
        <position position="117"/>
    </location>
    <ligand>
        <name>ATP</name>
        <dbReference type="ChEBI" id="CHEBI:30616"/>
    </ligand>
</feature>
<dbReference type="UniPathway" id="UPA00223">
    <property type="reaction ID" value="UER00999"/>
</dbReference>
<feature type="binding site" evidence="10">
    <location>
        <begin position="331"/>
        <end position="333"/>
    </location>
    <ligand>
        <name>substrate</name>
        <note>ligand shared with subunit alpha</note>
    </ligand>
</feature>
<evidence type="ECO:0000256" key="3">
    <source>
        <dbReference type="ARBA" id="ARBA00022598"/>
    </source>
</evidence>
<dbReference type="GO" id="GO:0042709">
    <property type="term" value="C:succinate-CoA ligase complex"/>
    <property type="evidence" value="ECO:0007669"/>
    <property type="project" value="TreeGrafter"/>
</dbReference>
<organism evidence="12 13">
    <name type="scientific">Rhodobacter capsulatus</name>
    <name type="common">Rhodopseudomonas capsulata</name>
    <dbReference type="NCBI Taxonomy" id="1061"/>
    <lineage>
        <taxon>Bacteria</taxon>
        <taxon>Pseudomonadati</taxon>
        <taxon>Pseudomonadota</taxon>
        <taxon>Alphaproteobacteria</taxon>
        <taxon>Rhodobacterales</taxon>
        <taxon>Rhodobacter group</taxon>
        <taxon>Rhodobacter</taxon>
    </lineage>
</organism>
<feature type="binding site" evidence="10">
    <location>
        <position position="109"/>
    </location>
    <ligand>
        <name>ATP</name>
        <dbReference type="ChEBI" id="CHEBI:30616"/>
    </ligand>
</feature>
<comment type="catalytic activity">
    <reaction evidence="10">
        <text>succinate + ATP + CoA = succinyl-CoA + ADP + phosphate</text>
        <dbReference type="Rhea" id="RHEA:17661"/>
        <dbReference type="ChEBI" id="CHEBI:30031"/>
        <dbReference type="ChEBI" id="CHEBI:30616"/>
        <dbReference type="ChEBI" id="CHEBI:43474"/>
        <dbReference type="ChEBI" id="CHEBI:57287"/>
        <dbReference type="ChEBI" id="CHEBI:57292"/>
        <dbReference type="ChEBI" id="CHEBI:456216"/>
        <dbReference type="EC" id="6.2.1.5"/>
    </reaction>
</comment>
<feature type="binding site" evidence="10">
    <location>
        <position position="223"/>
    </location>
    <ligand>
        <name>Mg(2+)</name>
        <dbReference type="ChEBI" id="CHEBI:18420"/>
    </ligand>
</feature>
<dbReference type="AlphaFoldDB" id="A0A1G7GKB3"/>
<evidence type="ECO:0000256" key="7">
    <source>
        <dbReference type="ARBA" id="ARBA00022842"/>
    </source>
</evidence>
<dbReference type="PIRSF" id="PIRSF001554">
    <property type="entry name" value="SucCS_beta"/>
    <property type="match status" value="1"/>
</dbReference>
<keyword evidence="4 10" id="KW-0479">Metal-binding</keyword>
<dbReference type="Pfam" id="PF08442">
    <property type="entry name" value="ATP-grasp_2"/>
    <property type="match status" value="1"/>
</dbReference>
<gene>
    <name evidence="10" type="primary">sucC</name>
    <name evidence="12" type="ORF">SAMN04244550_01291</name>
</gene>
<evidence type="ECO:0000256" key="10">
    <source>
        <dbReference type="HAMAP-Rule" id="MF_00558"/>
    </source>
</evidence>
<evidence type="ECO:0000313" key="12">
    <source>
        <dbReference type="EMBL" id="SDE88570.1"/>
    </source>
</evidence>
<dbReference type="GO" id="GO:0004776">
    <property type="term" value="F:succinate-CoA ligase (GDP-forming) activity"/>
    <property type="evidence" value="ECO:0007669"/>
    <property type="project" value="RHEA"/>
</dbReference>
<dbReference type="InterPro" id="IPR013650">
    <property type="entry name" value="ATP-grasp_succ-CoA_synth-type"/>
</dbReference>
<reference evidence="12 13" key="1">
    <citation type="submission" date="2016-10" db="EMBL/GenBank/DDBJ databases">
        <authorList>
            <person name="de Groot N.N."/>
        </authorList>
    </citation>
    <scope>NUCLEOTIDE SEQUENCE [LARGE SCALE GENOMIC DNA]</scope>
    <source>
        <strain evidence="13">DSM 938 / 37b4</strain>
    </source>
</reference>
<comment type="function">
    <text evidence="10">Succinyl-CoA synthetase functions in the citric acid cycle (TCA), coupling the hydrolysis of succinyl-CoA to the synthesis of either ATP or GTP and thus represents the only step of substrate-level phosphorylation in the TCA. The beta subunit provides nucleotide specificity of the enzyme and binds the substrate succinate, while the binding sites for coenzyme A and phosphate are found in the alpha subunit.</text>
</comment>
<dbReference type="HAMAP" id="MF_00558">
    <property type="entry name" value="Succ_CoA_beta"/>
    <property type="match status" value="1"/>
</dbReference>
<evidence type="ECO:0000256" key="9">
    <source>
        <dbReference type="ARBA" id="ARBA00060690"/>
    </source>
</evidence>
<keyword evidence="5 10" id="KW-0547">Nucleotide-binding</keyword>